<evidence type="ECO:0000259" key="5">
    <source>
        <dbReference type="PROSITE" id="PS50893"/>
    </source>
</evidence>
<dbReference type="Proteomes" id="UP000194360">
    <property type="component" value="Unassembled WGS sequence"/>
</dbReference>
<dbReference type="OrthoDB" id="9804819at2"/>
<dbReference type="GO" id="GO:0016887">
    <property type="term" value="F:ATP hydrolysis activity"/>
    <property type="evidence" value="ECO:0007669"/>
    <property type="project" value="InterPro"/>
</dbReference>
<evidence type="ECO:0000313" key="7">
    <source>
        <dbReference type="Proteomes" id="UP000194360"/>
    </source>
</evidence>
<comment type="similarity">
    <text evidence="1">Belongs to the ABC transporter superfamily.</text>
</comment>
<keyword evidence="7" id="KW-1185">Reference proteome</keyword>
<dbReference type="InterPro" id="IPR027417">
    <property type="entry name" value="P-loop_NTPase"/>
</dbReference>
<organism evidence="6 7">
    <name type="scientific">Pseudonocardia autotrophica</name>
    <name type="common">Amycolata autotrophica</name>
    <name type="synonym">Nocardia autotrophica</name>
    <dbReference type="NCBI Taxonomy" id="2074"/>
    <lineage>
        <taxon>Bacteria</taxon>
        <taxon>Bacillati</taxon>
        <taxon>Actinomycetota</taxon>
        <taxon>Actinomycetes</taxon>
        <taxon>Pseudonocardiales</taxon>
        <taxon>Pseudonocardiaceae</taxon>
        <taxon>Pseudonocardia</taxon>
    </lineage>
</organism>
<dbReference type="PANTHER" id="PTHR43335">
    <property type="entry name" value="ABC TRANSPORTER, ATP-BINDING PROTEIN"/>
    <property type="match status" value="1"/>
</dbReference>
<keyword evidence="3" id="KW-0547">Nucleotide-binding</keyword>
<dbReference type="SMART" id="SM00382">
    <property type="entry name" value="AAA"/>
    <property type="match status" value="1"/>
</dbReference>
<protein>
    <submittedName>
        <fullName evidence="6">Putative ABC transporter ATP-binding protein YxlF</fullName>
        <ecNumber evidence="6">3.6.3.-</ecNumber>
    </submittedName>
</protein>
<keyword evidence="4 6" id="KW-0067">ATP-binding</keyword>
<dbReference type="GO" id="GO:0005524">
    <property type="term" value="F:ATP binding"/>
    <property type="evidence" value="ECO:0007669"/>
    <property type="project" value="UniProtKB-KW"/>
</dbReference>
<dbReference type="EC" id="3.6.3.-" evidence="6"/>
<evidence type="ECO:0000256" key="2">
    <source>
        <dbReference type="ARBA" id="ARBA00022448"/>
    </source>
</evidence>
<dbReference type="PROSITE" id="PS50893">
    <property type="entry name" value="ABC_TRANSPORTER_2"/>
    <property type="match status" value="1"/>
</dbReference>
<reference evidence="6 7" key="1">
    <citation type="submission" date="2016-09" db="EMBL/GenBank/DDBJ databases">
        <title>Pseudonocardia autotrophica DSM535, a candidate organism with high potential of specific P450 cytochromes.</title>
        <authorList>
            <person name="Grumaz C."/>
            <person name="Vainshtein Y."/>
            <person name="Kirstahler P."/>
            <person name="Sohn K."/>
        </authorList>
    </citation>
    <scope>NUCLEOTIDE SEQUENCE [LARGE SCALE GENOMIC DNA]</scope>
    <source>
        <strain evidence="6 7">DSM 535</strain>
    </source>
</reference>
<dbReference type="InterPro" id="IPR003593">
    <property type="entry name" value="AAA+_ATPase"/>
</dbReference>
<evidence type="ECO:0000256" key="1">
    <source>
        <dbReference type="ARBA" id="ARBA00005417"/>
    </source>
</evidence>
<dbReference type="AlphaFoldDB" id="A0A1Y2N293"/>
<dbReference type="SUPFAM" id="SSF52540">
    <property type="entry name" value="P-loop containing nucleoside triphosphate hydrolases"/>
    <property type="match status" value="1"/>
</dbReference>
<feature type="domain" description="ABC transporter" evidence="5">
    <location>
        <begin position="2"/>
        <end position="232"/>
    </location>
</feature>
<dbReference type="EMBL" id="MIGB01000008">
    <property type="protein sequence ID" value="OSY41560.1"/>
    <property type="molecule type" value="Genomic_DNA"/>
</dbReference>
<dbReference type="InterPro" id="IPR003439">
    <property type="entry name" value="ABC_transporter-like_ATP-bd"/>
</dbReference>
<dbReference type="Gene3D" id="3.40.50.300">
    <property type="entry name" value="P-loop containing nucleotide triphosphate hydrolases"/>
    <property type="match status" value="1"/>
</dbReference>
<dbReference type="Pfam" id="PF00005">
    <property type="entry name" value="ABC_tran"/>
    <property type="match status" value="1"/>
</dbReference>
<keyword evidence="6" id="KW-0378">Hydrolase</keyword>
<accession>A0A1Y2N293</accession>
<name>A0A1Y2N293_PSEAH</name>
<evidence type="ECO:0000313" key="6">
    <source>
        <dbReference type="EMBL" id="OSY41560.1"/>
    </source>
</evidence>
<dbReference type="STRING" id="2074.BG845_02051"/>
<proteinExistence type="inferred from homology"/>
<evidence type="ECO:0000256" key="3">
    <source>
        <dbReference type="ARBA" id="ARBA00022741"/>
    </source>
</evidence>
<evidence type="ECO:0000256" key="4">
    <source>
        <dbReference type="ARBA" id="ARBA00022840"/>
    </source>
</evidence>
<keyword evidence="2" id="KW-0813">Transport</keyword>
<comment type="caution">
    <text evidence="6">The sequence shown here is derived from an EMBL/GenBank/DDBJ whole genome shotgun (WGS) entry which is preliminary data.</text>
</comment>
<gene>
    <name evidence="6" type="primary">yxlF_2</name>
    <name evidence="6" type="ORF">BG845_02051</name>
</gene>
<dbReference type="InterPro" id="IPR017871">
    <property type="entry name" value="ABC_transporter-like_CS"/>
</dbReference>
<dbReference type="PANTHER" id="PTHR43335:SF4">
    <property type="entry name" value="ABC TRANSPORTER, ATP-BINDING PROTEIN"/>
    <property type="match status" value="1"/>
</dbReference>
<dbReference type="PROSITE" id="PS00211">
    <property type="entry name" value="ABC_TRANSPORTER_1"/>
    <property type="match status" value="1"/>
</dbReference>
<sequence length="310" mass="32986">MIEVRDLTRVYRATTAVEDLSFRVQPGTVTGFLGPNGAGKSTTMRMMVGLERPTRGWAHIDGRPIAELASPLREVGVLLDADACPAGMTARGHLRWLARAAGVGTGRIGTGRIGTVLERVGLGGAGDRRIGTMSLGMRQRVGLAAALLADPATLILDEPVNGLDPDGVRWLRGLLRDLAAEGRTVLLSSHLMSEMEQTADRVVVIGRGRLVAELDLADMRRAAVPVRLRTVDPDRVLAELRDRVASVATRAVDGDALEVVGATPDEIGVAAHAVGSAVLELAPRARSLEEIYLQLTDDAVDYRAGTEVSR</sequence>
<dbReference type="RefSeq" id="WP_085912359.1">
    <property type="nucleotide sequence ID" value="NZ_AP018920.1"/>
</dbReference>